<dbReference type="EMBL" id="JAVLET010000005">
    <property type="protein sequence ID" value="KAL0469287.1"/>
    <property type="molecule type" value="Genomic_DNA"/>
</dbReference>
<sequence>MMLVSLLPSRILATLLSNFNFSVPTEQICPFVVLCHRVPSLFFPALLGCSSHLFHQSNGIFPSTLVLNLLYRIVITNFIETSTPRCSLHA</sequence>
<gene>
    <name evidence="1" type="ORF">QR685DRAFT_572312</name>
</gene>
<reference evidence="1 2" key="1">
    <citation type="submission" date="2023-09" db="EMBL/GenBank/DDBJ databases">
        <title>Multi-omics analysis of a traditional fermented food reveals byproduct-associated fungal strains for waste-to-food upcycling.</title>
        <authorList>
            <consortium name="Lawrence Berkeley National Laboratory"/>
            <person name="Rekdal V.M."/>
            <person name="Villalobos-Escobedo J.M."/>
            <person name="Rodriguez-Valeron N."/>
            <person name="Garcia M.O."/>
            <person name="Vasquez D.P."/>
            <person name="Damayanti I."/>
            <person name="Sorensen P.M."/>
            <person name="Baidoo E.E."/>
            <person name="De Carvalho A.C."/>
            <person name="Riley R."/>
            <person name="Lipzen A."/>
            <person name="He G."/>
            <person name="Yan M."/>
            <person name="Haridas S."/>
            <person name="Daum C."/>
            <person name="Yoshinaga Y."/>
            <person name="Ng V."/>
            <person name="Grigoriev I.V."/>
            <person name="Munk R."/>
            <person name="Nuraida L."/>
            <person name="Wijaya C.H."/>
            <person name="Morales P.-C."/>
            <person name="Keasling J.D."/>
        </authorList>
    </citation>
    <scope>NUCLEOTIDE SEQUENCE [LARGE SCALE GENOMIC DNA]</scope>
    <source>
        <strain evidence="1 2">FGSC 2613</strain>
    </source>
</reference>
<evidence type="ECO:0000313" key="2">
    <source>
        <dbReference type="Proteomes" id="UP001451303"/>
    </source>
</evidence>
<evidence type="ECO:0000313" key="1">
    <source>
        <dbReference type="EMBL" id="KAL0469287.1"/>
    </source>
</evidence>
<protein>
    <recommendedName>
        <fullName evidence="3">Secreted protein</fullName>
    </recommendedName>
</protein>
<comment type="caution">
    <text evidence="1">The sequence shown here is derived from an EMBL/GenBank/DDBJ whole genome shotgun (WGS) entry which is preliminary data.</text>
</comment>
<dbReference type="Proteomes" id="UP001451303">
    <property type="component" value="Unassembled WGS sequence"/>
</dbReference>
<accession>A0ABR3DA94</accession>
<organism evidence="1 2">
    <name type="scientific">Neurospora intermedia</name>
    <dbReference type="NCBI Taxonomy" id="5142"/>
    <lineage>
        <taxon>Eukaryota</taxon>
        <taxon>Fungi</taxon>
        <taxon>Dikarya</taxon>
        <taxon>Ascomycota</taxon>
        <taxon>Pezizomycotina</taxon>
        <taxon>Sordariomycetes</taxon>
        <taxon>Sordariomycetidae</taxon>
        <taxon>Sordariales</taxon>
        <taxon>Sordariaceae</taxon>
        <taxon>Neurospora</taxon>
    </lineage>
</organism>
<keyword evidence="2" id="KW-1185">Reference proteome</keyword>
<evidence type="ECO:0008006" key="3">
    <source>
        <dbReference type="Google" id="ProtNLM"/>
    </source>
</evidence>
<proteinExistence type="predicted"/>
<name>A0ABR3DA94_NEUIN</name>